<feature type="compositionally biased region" description="Acidic residues" evidence="1">
    <location>
        <begin position="96"/>
        <end position="105"/>
    </location>
</feature>
<dbReference type="GO" id="GO:0005730">
    <property type="term" value="C:nucleolus"/>
    <property type="evidence" value="ECO:0007669"/>
    <property type="project" value="TreeGrafter"/>
</dbReference>
<feature type="domain" description="URB1 C-terminal" evidence="3">
    <location>
        <begin position="1540"/>
        <end position="1736"/>
    </location>
</feature>
<dbReference type="PANTHER" id="PTHR13500:SF0">
    <property type="entry name" value="NUCLEOLAR PRE-RIBOSOMAL-ASSOCIATED PROTEIN 1"/>
    <property type="match status" value="1"/>
</dbReference>
<keyword evidence="5" id="KW-1185">Reference proteome</keyword>
<evidence type="ECO:0000313" key="5">
    <source>
        <dbReference type="Proteomes" id="UP000786811"/>
    </source>
</evidence>
<dbReference type="Pfam" id="PF11707">
    <property type="entry name" value="Npa1"/>
    <property type="match status" value="1"/>
</dbReference>
<feature type="domain" description="URB1 N-terminal" evidence="2">
    <location>
        <begin position="159"/>
        <end position="474"/>
    </location>
</feature>
<feature type="compositionally biased region" description="Basic and acidic residues" evidence="1">
    <location>
        <begin position="61"/>
        <end position="80"/>
    </location>
</feature>
<dbReference type="InterPro" id="IPR016024">
    <property type="entry name" value="ARM-type_fold"/>
</dbReference>
<protein>
    <submittedName>
        <fullName evidence="4">Similar to URB1: Nucleolar pre-ribosomal-associated protein 1 (Homo sapiens)</fullName>
    </submittedName>
</protein>
<dbReference type="InterPro" id="IPR032436">
    <property type="entry name" value="URB1_C"/>
</dbReference>
<dbReference type="GO" id="GO:0000463">
    <property type="term" value="P:maturation of LSU-rRNA from tricistronic rRNA transcript (SSU-rRNA, 5.8S rRNA, LSU-rRNA)"/>
    <property type="evidence" value="ECO:0007669"/>
    <property type="project" value="TreeGrafter"/>
</dbReference>
<dbReference type="EMBL" id="CAJNRD030001117">
    <property type="protein sequence ID" value="CAG5078871.1"/>
    <property type="molecule type" value="Genomic_DNA"/>
</dbReference>
<evidence type="ECO:0000313" key="4">
    <source>
        <dbReference type="EMBL" id="CAG5078871.1"/>
    </source>
</evidence>
<name>A0A8J2MG21_COTCN</name>
<dbReference type="Proteomes" id="UP000786811">
    <property type="component" value="Unassembled WGS sequence"/>
</dbReference>
<dbReference type="PANTHER" id="PTHR13500">
    <property type="entry name" value="NUCLEOLAR PRERIBOSOMAL-ASSOCIATED PROTEIN 1"/>
    <property type="match status" value="1"/>
</dbReference>
<dbReference type="GO" id="GO:0000466">
    <property type="term" value="P:maturation of 5.8S rRNA from tricistronic rRNA transcript (SSU-rRNA, 5.8S rRNA, LSU-rRNA)"/>
    <property type="evidence" value="ECO:0007669"/>
    <property type="project" value="TreeGrafter"/>
</dbReference>
<proteinExistence type="predicted"/>
<dbReference type="InterPro" id="IPR039844">
    <property type="entry name" value="URB1"/>
</dbReference>
<evidence type="ECO:0000256" key="1">
    <source>
        <dbReference type="SAM" id="MobiDB-lite"/>
    </source>
</evidence>
<feature type="region of interest" description="Disordered" evidence="1">
    <location>
        <begin position="19"/>
        <end position="111"/>
    </location>
</feature>
<sequence length="1790" mass="204152">RKYKMTKIVEEDNKVNKLSENFENQGDNCDKKSKKLKNKKNEGSKKKKRKLENEENFENQPEVKKNKENLEVNHDQELMKTSDPSPQKDPNTEPLSDPEDLEEPEALTSEDQQLTVKYFRNSFTSPNAFGALRKFVALGSTSPAQILGDYLDSGGNVMEILRLLDGLDKKRLNDVALVFTASALVIMRTIATHPQQQPSTIQACRFILNTHISLLRSLMSKSVFPRQRKSALKLLTSMVMLGDSLPRDILTHLTFDRETTSLLAKQTKPSDPESVRVCFINFLLAFLIDTEPWTVRCLVDKSELLASIFPELTFDRANLVHLVLNVLKKYLLENPAVSKTQKHHLFSVQVIESIVQLYNYRGPRSWSDSRRKNQGPTDPLVDDKETVVSATHEFLLTLLTSAKHGIIFRDQNLGTRKDHNLRVARVIQNLDKPWNHSRPRELVTRILGSCPDLVKLVLGTSEPFFEPRPNKNWTNLVSFYRDVLALSLDSIQTTLVTLNVQQCVSVTLTLAAPASVLRAIGPSVGSEHLVVRFQGLLTLGAMLKKVRKFFAVIDDHFSEPNAESYRVSIQNYLAKHLPKVGEVLRAWNELRDSLGEPLDQQFLPQEPKEYLDAVLSLLENYRECNQEPGGRLDFNSDAENPDLGTKLRVIEVNYWLDPKAYEVKEKLFSSSLTFLVESLEGSENLVGTLKTVLGPLKPFQECPEHLDIWIQALGWISKDKRAGLAKWVVNLLRKMSKCLEKFANVLKDVQKALKREKELEIGVPMVFVAAVSSLKENFDDTVNVFLGYVTILTLHSLRDPRILAKLVENTDLMTKYLKGWLDGEVRKLKDFPCELMSSVSKYLMSKKDVSLETLESLEVSTEIEKENLFYMILFYFTNLVKANQETGARKCKVALLWILKLMKSSEDVPEGSTRVQKRFRMFAKLFAEHPVVLKNFSFITTENFAETFISKECFDIFALIPDLGLYKDKVLSDLSKAIDRKFNDKVIDKVDYFDIFEFSGPEIKELLSRILELKSSKFYQNELTTLGRLVSKLLEILAVKTLDFEYTDLVMKFWRHLGKLKAKKIDTSAWESAMLVFLGKNQVVVDKQQFKTVLMDLRDSTIALINLLVKQNPVLVAPLSQFLLIQHKKPEILFPLMEPNLGKLKPQLLTSIFANYAPEILEYFDEVTNPWIEQFPLAVQFLISKKFTKEQCQQVADKLLESREKLERINSSYLALVSVVWEKRAEFESPIETVEEYLQILLPIAVSALKKAKKDGERLDAVTSCMVKALDKLEKLKPEGYLFEKIVRNNAFKQLVNYSLKHGLKVDVPSSSLAKDKVMPSLDSLEALLKLDDAKETPVEFSIVDVLSKLLNVAYSDRTTDNYAEQIYDMMRTNSNFEDVLLSKSTIKVSLLRLFLTMTRKVPGKIESEDLKLLMRAYEATLNPGDQLILMILQFYESRGLYLETGLLWGRGATNHTGGDVDTNLWRQITASQTLELLDPEIVARTVKFYPIDRGLRAVEVLEFESEIYDPAFYLPLMVTLSTVDKLLPTNKLVKSGAMALVLSSCASNHSDVRLAAFTALSQFYYHFDAAKNKDKMIWLRCIDALRNGVAQLMGPEAKLETLRLSSLITTFLARTSLISAKDGNVMFAPIQGYFMAKQALDLKVVPEFLTLFHSSDVNHKSYRHWMLECVRDGIKSYYDVKLALKMSIYKMIMDFYGSVLADQDTKALILQIIEATVKIPTASIILIKEYSLFNWLHELAPKIDQRNRQVVETLINILKHLSRSRLETTDKALKDHAEFMIQIIVKASN</sequence>
<comment type="caution">
    <text evidence="4">The sequence shown here is derived from an EMBL/GenBank/DDBJ whole genome shotgun (WGS) entry which is preliminary data.</text>
</comment>
<gene>
    <name evidence="4" type="ORF">HICCMSTLAB_LOCUS2865</name>
</gene>
<organism evidence="4 5">
    <name type="scientific">Cotesia congregata</name>
    <name type="common">Parasitoid wasp</name>
    <name type="synonym">Apanteles congregatus</name>
    <dbReference type="NCBI Taxonomy" id="51543"/>
    <lineage>
        <taxon>Eukaryota</taxon>
        <taxon>Metazoa</taxon>
        <taxon>Ecdysozoa</taxon>
        <taxon>Arthropoda</taxon>
        <taxon>Hexapoda</taxon>
        <taxon>Insecta</taxon>
        <taxon>Pterygota</taxon>
        <taxon>Neoptera</taxon>
        <taxon>Endopterygota</taxon>
        <taxon>Hymenoptera</taxon>
        <taxon>Apocrita</taxon>
        <taxon>Ichneumonoidea</taxon>
        <taxon>Braconidae</taxon>
        <taxon>Microgastrinae</taxon>
        <taxon>Cotesia</taxon>
    </lineage>
</organism>
<dbReference type="SUPFAM" id="SSF48371">
    <property type="entry name" value="ARM repeat"/>
    <property type="match status" value="1"/>
</dbReference>
<reference evidence="4" key="1">
    <citation type="submission" date="2021-04" db="EMBL/GenBank/DDBJ databases">
        <authorList>
            <person name="Chebbi M.A.C M."/>
        </authorList>
    </citation>
    <scope>NUCLEOTIDE SEQUENCE</scope>
</reference>
<dbReference type="InterPro" id="IPR021714">
    <property type="entry name" value="URB1_N"/>
</dbReference>
<evidence type="ECO:0000259" key="2">
    <source>
        <dbReference type="Pfam" id="PF11707"/>
    </source>
</evidence>
<evidence type="ECO:0000259" key="3">
    <source>
        <dbReference type="Pfam" id="PF16201"/>
    </source>
</evidence>
<feature type="non-terminal residue" evidence="4">
    <location>
        <position position="1"/>
    </location>
</feature>
<dbReference type="Pfam" id="PF16201">
    <property type="entry name" value="NopRA1"/>
    <property type="match status" value="1"/>
</dbReference>
<dbReference type="OrthoDB" id="72892at2759"/>
<accession>A0A8J2MG21</accession>